<name>A0A1J7BL46_9ACTN</name>
<proteinExistence type="predicted"/>
<dbReference type="InterPro" id="IPR027417">
    <property type="entry name" value="P-loop_NTPase"/>
</dbReference>
<organism evidence="2 3">
    <name type="scientific">Mangrovactinospora gilvigrisea</name>
    <dbReference type="NCBI Taxonomy" id="1428644"/>
    <lineage>
        <taxon>Bacteria</taxon>
        <taxon>Bacillati</taxon>
        <taxon>Actinomycetota</taxon>
        <taxon>Actinomycetes</taxon>
        <taxon>Kitasatosporales</taxon>
        <taxon>Streptomycetaceae</taxon>
        <taxon>Mangrovactinospora</taxon>
    </lineage>
</organism>
<reference evidence="2 3" key="1">
    <citation type="submission" date="2016-10" db="EMBL/GenBank/DDBJ databases">
        <title>Genome sequence of Streptomyces gilvigriseus MUSC 26.</title>
        <authorList>
            <person name="Lee L.-H."/>
            <person name="Ser H.-L."/>
        </authorList>
    </citation>
    <scope>NUCLEOTIDE SEQUENCE [LARGE SCALE GENOMIC DNA]</scope>
    <source>
        <strain evidence="2 3">MUSC 26</strain>
    </source>
</reference>
<feature type="region of interest" description="Disordered" evidence="1">
    <location>
        <begin position="47"/>
        <end position="82"/>
    </location>
</feature>
<protein>
    <recommendedName>
        <fullName evidence="4">NACHT domain-containing protein</fullName>
    </recommendedName>
</protein>
<keyword evidence="3" id="KW-1185">Reference proteome</keyword>
<feature type="region of interest" description="Disordered" evidence="1">
    <location>
        <begin position="862"/>
        <end position="886"/>
    </location>
</feature>
<gene>
    <name evidence="2" type="ORF">BIV57_00580</name>
</gene>
<dbReference type="Proteomes" id="UP000243342">
    <property type="component" value="Unassembled WGS sequence"/>
</dbReference>
<sequence length="886" mass="96235">MRGGRIGSDRVALEGKSVGMCSAGEATGRQVLTQQLGLLNEEFQRRNGKQNAAVEEANRRRRAAAGRPVHQPWPRSGGGSDLSLQTVNGWLPKKRSSAEPSVPSDFEDLWAVIAVMLEATGTPPDARQRRHWKRLHQDARLPEAGLDDEVRGYLDAARKSAEQHPYSGLAGRAGPPPLADVYVHQQNQAADRDEVPAEPAEALFGRNDRLCLLIAGPGGGKSTLLRARLRAAANAWNDGKVPARRLDRTVPVWVSARGLAGDDVTVADALAGATRSLSRFGPSPGLPATRFLKRPCPGAFWQVLVDGLDELPGAERRREVLEKLRNAATQDPSLYRCVVATRPLTEYELIPVGSGVPRYQLQPFTPGDLDAYIAKYFAYRWPEPEATHRSRRFAAALREAFLHELAESPLMAFILCQLYLAHPDRPLPAGRHAVYETFTELLYESNAHKQVADSHEAAITHLVQSLQSPAARQAAEAAARQVHERLPQLIDYLAHRWHTGPKDPAAVVLANHEAVQRPGKVQPHVWQDFVESLLGHTGLLVHLPDGLGFPHQTFLEYHAARHATRDEQARSDALRSGRLLSAPEAELSYAGFLLDALLSAPGDAPLEVTRMVEAATRIGGTDDCRFLVAQVNLQTQLPTVPTARQLLRFSESADLLGVDRIRAAAALVWVDGHRELAAARLIALAHDPALYASDCAYAAERLSRLEGYRTAGADRLIALADDPTLDANDCTYAAERLSGVEGYRTAGASRLAALADDPTLVSNDRRHAAERLSEVEGYRTAGADRLIALADDLTLSGLARAEAARLLAGMEGYQKPGADRLIALAEDPSLDAFDRETVARYLWRVNGFRGAGASRRAAVTGDAVSDQAQRNATAEALAKRSGGQAD</sequence>
<accession>A0A1J7BL46</accession>
<dbReference type="Gene3D" id="3.40.50.300">
    <property type="entry name" value="P-loop containing nucleotide triphosphate hydrolases"/>
    <property type="match status" value="1"/>
</dbReference>
<evidence type="ECO:0000313" key="2">
    <source>
        <dbReference type="EMBL" id="OIV39374.1"/>
    </source>
</evidence>
<dbReference type="EMBL" id="MLCF01000002">
    <property type="protein sequence ID" value="OIV39374.1"/>
    <property type="molecule type" value="Genomic_DNA"/>
</dbReference>
<evidence type="ECO:0008006" key="4">
    <source>
        <dbReference type="Google" id="ProtNLM"/>
    </source>
</evidence>
<comment type="caution">
    <text evidence="2">The sequence shown here is derived from an EMBL/GenBank/DDBJ whole genome shotgun (WGS) entry which is preliminary data.</text>
</comment>
<evidence type="ECO:0000313" key="3">
    <source>
        <dbReference type="Proteomes" id="UP000243342"/>
    </source>
</evidence>
<dbReference type="STRING" id="1428644.BIV57_00580"/>
<dbReference type="AlphaFoldDB" id="A0A1J7BL46"/>
<evidence type="ECO:0000256" key="1">
    <source>
        <dbReference type="SAM" id="MobiDB-lite"/>
    </source>
</evidence>